<reference evidence="3 4" key="1">
    <citation type="submission" date="2024-01" db="EMBL/GenBank/DDBJ databases">
        <title>Draft genome sequences of three bacterial strains isolated from Acacia saligna represent a potential new species within the genus Rhizobium.</title>
        <authorList>
            <person name="Tambong J.T."/>
            <person name="Mnasri B."/>
        </authorList>
    </citation>
    <scope>NUCLEOTIDE SEQUENCE [LARGE SCALE GENOMIC DNA]</scope>
    <source>
        <strain evidence="3 4">1AS12I</strain>
    </source>
</reference>
<accession>A0ABU8CPE0</accession>
<dbReference type="EMBL" id="JBAMYC010000009">
    <property type="protein sequence ID" value="MEI1249864.1"/>
    <property type="molecule type" value="Genomic_DNA"/>
</dbReference>
<dbReference type="InterPro" id="IPR050955">
    <property type="entry name" value="Plant_Biomass_Hydrol_Est"/>
</dbReference>
<dbReference type="SUPFAM" id="SSF53474">
    <property type="entry name" value="alpha/beta-Hydrolases"/>
    <property type="match status" value="2"/>
</dbReference>
<dbReference type="NCBIfam" id="TIGR01840">
    <property type="entry name" value="esterase_phb"/>
    <property type="match status" value="1"/>
</dbReference>
<dbReference type="InterPro" id="IPR029058">
    <property type="entry name" value="AB_hydrolase_fold"/>
</dbReference>
<protein>
    <submittedName>
        <fullName evidence="3">PHB depolymerase family esterase</fullName>
    </submittedName>
</protein>
<proteinExistence type="predicted"/>
<sequence length="345" mass="37860">MRPLTYEARLGRSLLKVLKAQKKISKRIEKALETTRSRTKRSTSRPAKPILVETTAFGSNPGRLVMKSFVPTTRLPKNPALVVLLHGCGQTPESLDVATGFSKLAKERGFVLLYPQQKRANNSQNCFNWFRPSAVARDRGEVRSIKQMVEHICERHRVDRSRIFVAGLSAGAAMTGALVANYPSLFAGAAIIAGMPFGSARDTMSALRAMKTGATPPPGGWGSPIAEISPEAKAWPAITIWQGLEDRVVKPVNALACVAQWLEIQGIAENNGRLEEKPWGRLQSWKESGKLKVALYSVSNMGHGLPIKKRKSVTALRSADPYVIPVDISAPAEMMRLWGLSRLRT</sequence>
<keyword evidence="1" id="KW-0732">Signal</keyword>
<dbReference type="PANTHER" id="PTHR43037">
    <property type="entry name" value="UNNAMED PRODUCT-RELATED"/>
    <property type="match status" value="1"/>
</dbReference>
<evidence type="ECO:0000313" key="4">
    <source>
        <dbReference type="Proteomes" id="UP001531129"/>
    </source>
</evidence>
<dbReference type="PANTHER" id="PTHR43037:SF1">
    <property type="entry name" value="BLL1128 PROTEIN"/>
    <property type="match status" value="1"/>
</dbReference>
<keyword evidence="2" id="KW-0378">Hydrolase</keyword>
<dbReference type="InterPro" id="IPR010126">
    <property type="entry name" value="Esterase_phb"/>
</dbReference>
<name>A0ABU8CPE0_9HYPH</name>
<gene>
    <name evidence="3" type="ORF">V8Q02_17930</name>
</gene>
<keyword evidence="4" id="KW-1185">Reference proteome</keyword>
<evidence type="ECO:0000313" key="3">
    <source>
        <dbReference type="EMBL" id="MEI1249864.1"/>
    </source>
</evidence>
<dbReference type="Pfam" id="PF10503">
    <property type="entry name" value="Esterase_PHB"/>
    <property type="match status" value="1"/>
</dbReference>
<evidence type="ECO:0000256" key="1">
    <source>
        <dbReference type="ARBA" id="ARBA00022729"/>
    </source>
</evidence>
<organism evidence="3 4">
    <name type="scientific">Rhizobium aouanii</name>
    <dbReference type="NCBI Taxonomy" id="3118145"/>
    <lineage>
        <taxon>Bacteria</taxon>
        <taxon>Pseudomonadati</taxon>
        <taxon>Pseudomonadota</taxon>
        <taxon>Alphaproteobacteria</taxon>
        <taxon>Hyphomicrobiales</taxon>
        <taxon>Rhizobiaceae</taxon>
        <taxon>Rhizobium/Agrobacterium group</taxon>
        <taxon>Rhizobium</taxon>
    </lineage>
</organism>
<dbReference type="Proteomes" id="UP001531129">
    <property type="component" value="Unassembled WGS sequence"/>
</dbReference>
<dbReference type="Gene3D" id="3.40.50.1820">
    <property type="entry name" value="alpha/beta hydrolase"/>
    <property type="match status" value="1"/>
</dbReference>
<evidence type="ECO:0000256" key="2">
    <source>
        <dbReference type="ARBA" id="ARBA00022801"/>
    </source>
</evidence>
<comment type="caution">
    <text evidence="3">The sequence shown here is derived from an EMBL/GenBank/DDBJ whole genome shotgun (WGS) entry which is preliminary data.</text>
</comment>